<feature type="domain" description="ABC transporter" evidence="5">
    <location>
        <begin position="2"/>
        <end position="227"/>
    </location>
</feature>
<evidence type="ECO:0000313" key="7">
    <source>
        <dbReference type="Proteomes" id="UP001208017"/>
    </source>
</evidence>
<name>A0ABT3X573_9BACL</name>
<dbReference type="Proteomes" id="UP001208017">
    <property type="component" value="Unassembled WGS sequence"/>
</dbReference>
<comment type="caution">
    <text evidence="6">The sequence shown here is derived from an EMBL/GenBank/DDBJ whole genome shotgun (WGS) entry which is preliminary data.</text>
</comment>
<dbReference type="PROSITE" id="PS00211">
    <property type="entry name" value="ABC_TRANSPORTER_1"/>
    <property type="match status" value="1"/>
</dbReference>
<evidence type="ECO:0000256" key="3">
    <source>
        <dbReference type="ARBA" id="ARBA00022741"/>
    </source>
</evidence>
<dbReference type="EMBL" id="JAPMLT010000008">
    <property type="protein sequence ID" value="MCX7570997.1"/>
    <property type="molecule type" value="Genomic_DNA"/>
</dbReference>
<evidence type="ECO:0000313" key="6">
    <source>
        <dbReference type="EMBL" id="MCX7570997.1"/>
    </source>
</evidence>
<dbReference type="GO" id="GO:0005524">
    <property type="term" value="F:ATP binding"/>
    <property type="evidence" value="ECO:0007669"/>
    <property type="project" value="UniProtKB-KW"/>
</dbReference>
<keyword evidence="4 6" id="KW-0067">ATP-binding</keyword>
<dbReference type="InterPro" id="IPR027417">
    <property type="entry name" value="P-loop_NTPase"/>
</dbReference>
<reference evidence="6 7" key="1">
    <citation type="submission" date="2022-11" db="EMBL/GenBank/DDBJ databases">
        <title>Study of microbial diversity in lake waters.</title>
        <authorList>
            <person name="Zhang J."/>
        </authorList>
    </citation>
    <scope>NUCLEOTIDE SEQUENCE [LARGE SCALE GENOMIC DNA]</scope>
    <source>
        <strain evidence="6 7">DT12</strain>
    </source>
</reference>
<gene>
    <name evidence="6" type="ORF">OS242_13690</name>
</gene>
<sequence length="301" mass="33421">MIQVTGLEKRFGNGRGIFDLNFQVKQGEVYGYLGPNGAGKSTTIRHLMGFLKPSRGHARIGGLDCWRDAAEVQKKVGYLPGEIAFLDGINGAEFLDLLAGMRGLKSKARREELIERFQFDSKTPIRKMSKGMKQKVGLVAAFMHDPAVLILDEPTSGLDPLMQKLFVELLLEEKEKGTTILISSHMFQEIERTADRVGIIKDGVLIAEENVHDLQARQKRIIEVTLASAAEADRLAQSGLAVADRHGNRVGIAVQGEYQHLFQTLGGYAITGVDVRTLDLEELFMHYYDRNDHMGGKEGVR</sequence>
<dbReference type="Pfam" id="PF00005">
    <property type="entry name" value="ABC_tran"/>
    <property type="match status" value="1"/>
</dbReference>
<dbReference type="PROSITE" id="PS50893">
    <property type="entry name" value="ABC_TRANSPORTER_2"/>
    <property type="match status" value="1"/>
</dbReference>
<accession>A0ABT3X573</accession>
<dbReference type="SUPFAM" id="SSF52540">
    <property type="entry name" value="P-loop containing nucleoside triphosphate hydrolases"/>
    <property type="match status" value="1"/>
</dbReference>
<dbReference type="InterPro" id="IPR017871">
    <property type="entry name" value="ABC_transporter-like_CS"/>
</dbReference>
<keyword evidence="2" id="KW-0813">Transport</keyword>
<evidence type="ECO:0000256" key="1">
    <source>
        <dbReference type="ARBA" id="ARBA00005417"/>
    </source>
</evidence>
<dbReference type="RefSeq" id="WP_267152247.1">
    <property type="nucleotide sequence ID" value="NZ_JAPMLT010000008.1"/>
</dbReference>
<comment type="similarity">
    <text evidence="1">Belongs to the ABC transporter superfamily.</text>
</comment>
<dbReference type="InterPro" id="IPR003593">
    <property type="entry name" value="AAA+_ATPase"/>
</dbReference>
<organism evidence="6 7">
    <name type="scientific">Tumebacillus lacus</name>
    <dbReference type="NCBI Taxonomy" id="2995335"/>
    <lineage>
        <taxon>Bacteria</taxon>
        <taxon>Bacillati</taxon>
        <taxon>Bacillota</taxon>
        <taxon>Bacilli</taxon>
        <taxon>Bacillales</taxon>
        <taxon>Alicyclobacillaceae</taxon>
        <taxon>Tumebacillus</taxon>
    </lineage>
</organism>
<dbReference type="PANTHER" id="PTHR42711">
    <property type="entry name" value="ABC TRANSPORTER ATP-BINDING PROTEIN"/>
    <property type="match status" value="1"/>
</dbReference>
<dbReference type="InterPro" id="IPR050763">
    <property type="entry name" value="ABC_transporter_ATP-binding"/>
</dbReference>
<proteinExistence type="inferred from homology"/>
<keyword evidence="3" id="KW-0547">Nucleotide-binding</keyword>
<dbReference type="PANTHER" id="PTHR42711:SF5">
    <property type="entry name" value="ABC TRANSPORTER ATP-BINDING PROTEIN NATA"/>
    <property type="match status" value="1"/>
</dbReference>
<evidence type="ECO:0000259" key="5">
    <source>
        <dbReference type="PROSITE" id="PS50893"/>
    </source>
</evidence>
<dbReference type="CDD" id="cd03230">
    <property type="entry name" value="ABC_DR_subfamily_A"/>
    <property type="match status" value="1"/>
</dbReference>
<protein>
    <submittedName>
        <fullName evidence="6">ABC transporter ATP-binding protein</fullName>
    </submittedName>
</protein>
<dbReference type="Gene3D" id="3.40.50.300">
    <property type="entry name" value="P-loop containing nucleotide triphosphate hydrolases"/>
    <property type="match status" value="1"/>
</dbReference>
<dbReference type="InterPro" id="IPR003439">
    <property type="entry name" value="ABC_transporter-like_ATP-bd"/>
</dbReference>
<evidence type="ECO:0000256" key="4">
    <source>
        <dbReference type="ARBA" id="ARBA00022840"/>
    </source>
</evidence>
<keyword evidence="7" id="KW-1185">Reference proteome</keyword>
<dbReference type="SMART" id="SM00382">
    <property type="entry name" value="AAA"/>
    <property type="match status" value="1"/>
</dbReference>
<evidence type="ECO:0000256" key="2">
    <source>
        <dbReference type="ARBA" id="ARBA00022448"/>
    </source>
</evidence>